<evidence type="ECO:0000313" key="1">
    <source>
        <dbReference type="EMBL" id="KYQ47315.1"/>
    </source>
</evidence>
<reference evidence="1 2" key="1">
    <citation type="submission" date="2015-09" db="EMBL/GenBank/DDBJ databases">
        <title>Trachymyrmex zeteki WGS genome.</title>
        <authorList>
            <person name="Nygaard S."/>
            <person name="Hu H."/>
            <person name="Boomsma J."/>
            <person name="Zhang G."/>
        </authorList>
    </citation>
    <scope>NUCLEOTIDE SEQUENCE [LARGE SCALE GENOMIC DNA]</scope>
    <source>
        <strain evidence="1">Tzet28-1</strain>
        <tissue evidence="1">Whole body</tissue>
    </source>
</reference>
<dbReference type="EMBL" id="KQ983114">
    <property type="protein sequence ID" value="KYQ47315.1"/>
    <property type="molecule type" value="Genomic_DNA"/>
</dbReference>
<keyword evidence="2" id="KW-1185">Reference proteome</keyword>
<dbReference type="AlphaFoldDB" id="A0A151WHN9"/>
<dbReference type="Proteomes" id="UP000075809">
    <property type="component" value="Unassembled WGS sequence"/>
</dbReference>
<name>A0A151WHN9_9HYME</name>
<protein>
    <submittedName>
        <fullName evidence="1">Uncharacterized protein</fullName>
    </submittedName>
</protein>
<accession>A0A151WHN9</accession>
<organism evidence="1 2">
    <name type="scientific">Mycetomoellerius zeteki</name>
    <dbReference type="NCBI Taxonomy" id="64791"/>
    <lineage>
        <taxon>Eukaryota</taxon>
        <taxon>Metazoa</taxon>
        <taxon>Ecdysozoa</taxon>
        <taxon>Arthropoda</taxon>
        <taxon>Hexapoda</taxon>
        <taxon>Insecta</taxon>
        <taxon>Pterygota</taxon>
        <taxon>Neoptera</taxon>
        <taxon>Endopterygota</taxon>
        <taxon>Hymenoptera</taxon>
        <taxon>Apocrita</taxon>
        <taxon>Aculeata</taxon>
        <taxon>Formicoidea</taxon>
        <taxon>Formicidae</taxon>
        <taxon>Myrmicinae</taxon>
        <taxon>Mycetomoellerius</taxon>
    </lineage>
</organism>
<sequence>MDKRVKSANREEEERGQVLLLHGTYKKDSDVRNVSRLDEKILDDGIFSPGHFDRP</sequence>
<proteinExistence type="predicted"/>
<evidence type="ECO:0000313" key="2">
    <source>
        <dbReference type="Proteomes" id="UP000075809"/>
    </source>
</evidence>
<gene>
    <name evidence="1" type="ORF">ALC60_13648</name>
</gene>